<feature type="transmembrane region" description="Helical" evidence="2">
    <location>
        <begin position="229"/>
        <end position="248"/>
    </location>
</feature>
<feature type="compositionally biased region" description="Polar residues" evidence="1">
    <location>
        <begin position="149"/>
        <end position="167"/>
    </location>
</feature>
<feature type="compositionally biased region" description="Polar residues" evidence="1">
    <location>
        <begin position="197"/>
        <end position="215"/>
    </location>
</feature>
<keyword evidence="4" id="KW-1185">Reference proteome</keyword>
<dbReference type="Gene3D" id="2.60.120.260">
    <property type="entry name" value="Galactose-binding domain-like"/>
    <property type="match status" value="1"/>
</dbReference>
<protein>
    <submittedName>
        <fullName evidence="3">Uncharacterized protein</fullName>
    </submittedName>
</protein>
<feature type="region of interest" description="Disordered" evidence="1">
    <location>
        <begin position="262"/>
        <end position="284"/>
    </location>
</feature>
<reference evidence="3" key="1">
    <citation type="submission" date="2020-11" db="EMBL/GenBank/DDBJ databases">
        <authorList>
            <consortium name="DOE Joint Genome Institute"/>
            <person name="Ahrendt S."/>
            <person name="Riley R."/>
            <person name="Andreopoulos W."/>
            <person name="Labutti K."/>
            <person name="Pangilinan J."/>
            <person name="Ruiz-Duenas F.J."/>
            <person name="Barrasa J.M."/>
            <person name="Sanchez-Garcia M."/>
            <person name="Camarero S."/>
            <person name="Miyauchi S."/>
            <person name="Serrano A."/>
            <person name="Linde D."/>
            <person name="Babiker R."/>
            <person name="Drula E."/>
            <person name="Ayuso-Fernandez I."/>
            <person name="Pacheco R."/>
            <person name="Padilla G."/>
            <person name="Ferreira P."/>
            <person name="Barriuso J."/>
            <person name="Kellner H."/>
            <person name="Castanera R."/>
            <person name="Alfaro M."/>
            <person name="Ramirez L."/>
            <person name="Pisabarro A.G."/>
            <person name="Kuo A."/>
            <person name="Tritt A."/>
            <person name="Lipzen A."/>
            <person name="He G."/>
            <person name="Yan M."/>
            <person name="Ng V."/>
            <person name="Cullen D."/>
            <person name="Martin F."/>
            <person name="Rosso M.-N."/>
            <person name="Henrissat B."/>
            <person name="Hibbett D."/>
            <person name="Martinez A.T."/>
            <person name="Grigoriev I.V."/>
        </authorList>
    </citation>
    <scope>NUCLEOTIDE SEQUENCE</scope>
    <source>
        <strain evidence="3">CBS 506.95</strain>
    </source>
</reference>
<dbReference type="EMBL" id="MU157851">
    <property type="protein sequence ID" value="KAF9528615.1"/>
    <property type="molecule type" value="Genomic_DNA"/>
</dbReference>
<comment type="caution">
    <text evidence="3">The sequence shown here is derived from an EMBL/GenBank/DDBJ whole genome shotgun (WGS) entry which is preliminary data.</text>
</comment>
<sequence length="400" mass="43616">MSALSNYRMDDTDPDINYFGNWKQGGAASDFRGTTTYPTTEGDYFTVFFHGTKITVFGIMDVNSYGVQAEYSIDGGPVIGITAESVATLKQNFWASTTLSNSVGHFLKVRITTLDHFDSYMNQGTIYFDYFEIENSPVVFNPTAPTSTTKPVAVNTAHSPGTATTTKSSFTPSTAVSSSSSLYTTASVTSIADDEPSSSIQATQVTSSDFPSSGAQAALGTKPRSINRVAVIGGSIAVIVCVFAILLLRELRKRRKIKKNHKITEGTPTTDERPTSLYSSSSGSYPELPTPWLFPQTPLTPQHQLYPSRRSSTPSPINEPTSLAYRLQQGHRSLPPLPYHPLNFSFIGEQVALIPPVPNLCHVRSDLPPLVPLRHQDSGIRLLAGNNILLPEVPPPYNRY</sequence>
<feature type="region of interest" description="Disordered" evidence="1">
    <location>
        <begin position="194"/>
        <end position="219"/>
    </location>
</feature>
<keyword evidence="2" id="KW-0812">Transmembrane</keyword>
<gene>
    <name evidence="3" type="ORF">CPB83DRAFT_853957</name>
</gene>
<accession>A0A9P6EGH2</accession>
<feature type="region of interest" description="Disordered" evidence="1">
    <location>
        <begin position="149"/>
        <end position="170"/>
    </location>
</feature>
<dbReference type="AlphaFoldDB" id="A0A9P6EGH2"/>
<keyword evidence="2" id="KW-0472">Membrane</keyword>
<dbReference type="Proteomes" id="UP000807306">
    <property type="component" value="Unassembled WGS sequence"/>
</dbReference>
<dbReference type="OrthoDB" id="3265734at2759"/>
<evidence type="ECO:0000256" key="2">
    <source>
        <dbReference type="SAM" id="Phobius"/>
    </source>
</evidence>
<organism evidence="3 4">
    <name type="scientific">Crepidotus variabilis</name>
    <dbReference type="NCBI Taxonomy" id="179855"/>
    <lineage>
        <taxon>Eukaryota</taxon>
        <taxon>Fungi</taxon>
        <taxon>Dikarya</taxon>
        <taxon>Basidiomycota</taxon>
        <taxon>Agaricomycotina</taxon>
        <taxon>Agaricomycetes</taxon>
        <taxon>Agaricomycetidae</taxon>
        <taxon>Agaricales</taxon>
        <taxon>Agaricineae</taxon>
        <taxon>Crepidotaceae</taxon>
        <taxon>Crepidotus</taxon>
    </lineage>
</organism>
<proteinExistence type="predicted"/>
<evidence type="ECO:0000256" key="1">
    <source>
        <dbReference type="SAM" id="MobiDB-lite"/>
    </source>
</evidence>
<evidence type="ECO:0000313" key="4">
    <source>
        <dbReference type="Proteomes" id="UP000807306"/>
    </source>
</evidence>
<evidence type="ECO:0000313" key="3">
    <source>
        <dbReference type="EMBL" id="KAF9528615.1"/>
    </source>
</evidence>
<keyword evidence="2" id="KW-1133">Transmembrane helix</keyword>
<name>A0A9P6EGH2_9AGAR</name>